<reference evidence="4" key="1">
    <citation type="journal article" date="2011" name="Genome Res.">
        <title>Phylogeny-wide analysis of social amoeba genomes highlights ancient origins for complex intercellular communication.</title>
        <authorList>
            <person name="Heidel A.J."/>
            <person name="Lawal H.M."/>
            <person name="Felder M."/>
            <person name="Schilde C."/>
            <person name="Helps N.R."/>
            <person name="Tunggal B."/>
            <person name="Rivero F."/>
            <person name="John U."/>
            <person name="Schleicher M."/>
            <person name="Eichinger L."/>
            <person name="Platzer M."/>
            <person name="Noegel A.A."/>
            <person name="Schaap P."/>
            <person name="Gloeckner G."/>
        </authorList>
    </citation>
    <scope>NUCLEOTIDE SEQUENCE [LARGE SCALE GENOMIC DNA]</scope>
    <source>
        <strain evidence="4">SH3</strain>
    </source>
</reference>
<feature type="coiled-coil region" evidence="1">
    <location>
        <begin position="1"/>
        <end position="31"/>
    </location>
</feature>
<gene>
    <name evidence="3" type="ORF">DFA_10712</name>
</gene>
<dbReference type="Proteomes" id="UP000007797">
    <property type="component" value="Unassembled WGS sequence"/>
</dbReference>
<keyword evidence="2" id="KW-0472">Membrane</keyword>
<name>F4QB67_CACFS</name>
<accession>F4QB67</accession>
<organism evidence="3 4">
    <name type="scientific">Cavenderia fasciculata</name>
    <name type="common">Slime mold</name>
    <name type="synonym">Dictyostelium fasciculatum</name>
    <dbReference type="NCBI Taxonomy" id="261658"/>
    <lineage>
        <taxon>Eukaryota</taxon>
        <taxon>Amoebozoa</taxon>
        <taxon>Evosea</taxon>
        <taxon>Eumycetozoa</taxon>
        <taxon>Dictyostelia</taxon>
        <taxon>Acytosteliales</taxon>
        <taxon>Cavenderiaceae</taxon>
        <taxon>Cavenderia</taxon>
    </lineage>
</organism>
<evidence type="ECO:0000313" key="3">
    <source>
        <dbReference type="EMBL" id="EGG14839.1"/>
    </source>
</evidence>
<proteinExistence type="predicted"/>
<evidence type="ECO:0000256" key="1">
    <source>
        <dbReference type="SAM" id="Coils"/>
    </source>
</evidence>
<dbReference type="KEGG" id="dfa:DFA_10712"/>
<evidence type="ECO:0000256" key="2">
    <source>
        <dbReference type="SAM" id="Phobius"/>
    </source>
</evidence>
<keyword evidence="4" id="KW-1185">Reference proteome</keyword>
<protein>
    <submittedName>
        <fullName evidence="3">Uncharacterized protein</fullName>
    </submittedName>
</protein>
<sequence length="96" mass="11787">MDNNNEEIQKLREYKKILKQERKRYNELNSIDDNSYVQYLEDVIMENKQIYRDRERELISLFTIVLIKFPLSLFSIDESSVLFGMEKYHSPHYNIY</sequence>
<dbReference type="GeneID" id="14866786"/>
<dbReference type="AlphaFoldDB" id="F4QB67"/>
<keyword evidence="2" id="KW-1133">Transmembrane helix</keyword>
<dbReference type="EMBL" id="GL883027">
    <property type="protein sequence ID" value="EGG14839.1"/>
    <property type="molecule type" value="Genomic_DNA"/>
</dbReference>
<dbReference type="RefSeq" id="XP_004351355.1">
    <property type="nucleotide sequence ID" value="XM_004351303.1"/>
</dbReference>
<keyword evidence="1" id="KW-0175">Coiled coil</keyword>
<keyword evidence="2" id="KW-0812">Transmembrane</keyword>
<evidence type="ECO:0000313" key="4">
    <source>
        <dbReference type="Proteomes" id="UP000007797"/>
    </source>
</evidence>
<feature type="transmembrane region" description="Helical" evidence="2">
    <location>
        <begin position="58"/>
        <end position="76"/>
    </location>
</feature>